<evidence type="ECO:0000313" key="3">
    <source>
        <dbReference type="Proteomes" id="UP000515708"/>
    </source>
</evidence>
<organism evidence="2 3">
    <name type="scientific">Microbacterium esteraromaticum</name>
    <dbReference type="NCBI Taxonomy" id="57043"/>
    <lineage>
        <taxon>Bacteria</taxon>
        <taxon>Bacillati</taxon>
        <taxon>Actinomycetota</taxon>
        <taxon>Actinomycetes</taxon>
        <taxon>Micrococcales</taxon>
        <taxon>Microbacteriaceae</taxon>
        <taxon>Microbacterium</taxon>
    </lineage>
</organism>
<dbReference type="RefSeq" id="WP_182253220.1">
    <property type="nucleotide sequence ID" value="NZ_CP043732.1"/>
</dbReference>
<evidence type="ECO:0000313" key="2">
    <source>
        <dbReference type="EMBL" id="QMU98204.1"/>
    </source>
</evidence>
<keyword evidence="1" id="KW-1133">Transmembrane helix</keyword>
<keyword evidence="1" id="KW-0472">Membrane</keyword>
<accession>A0A7D8AF73</accession>
<dbReference type="Proteomes" id="UP000515708">
    <property type="component" value="Chromosome"/>
</dbReference>
<gene>
    <name evidence="2" type="ORF">FVO59_14165</name>
</gene>
<feature type="transmembrane region" description="Helical" evidence="1">
    <location>
        <begin position="33"/>
        <end position="51"/>
    </location>
</feature>
<evidence type="ECO:0000256" key="1">
    <source>
        <dbReference type="SAM" id="Phobius"/>
    </source>
</evidence>
<proteinExistence type="predicted"/>
<name>A0A7D8AF73_9MICO</name>
<feature type="transmembrane region" description="Helical" evidence="1">
    <location>
        <begin position="6"/>
        <end position="26"/>
    </location>
</feature>
<dbReference type="EMBL" id="CP043732">
    <property type="protein sequence ID" value="QMU98204.1"/>
    <property type="molecule type" value="Genomic_DNA"/>
</dbReference>
<sequence>MLVPLGTIGAVLATVSVVLTCGIVAAGRDEVGLPVAGWLVGTLLSLAAGFSDLRPTLFSIAGGVTMAVFIVVALLIRRNGLRRVVRGH</sequence>
<keyword evidence="1" id="KW-0812">Transmembrane</keyword>
<dbReference type="AlphaFoldDB" id="A0A7D8AF73"/>
<reference evidence="2 3" key="1">
    <citation type="journal article" date="2020" name="Front. Microbiol.">
        <title>Design of Bacterial Strain-Specific qPCR Assays Using NGS Data and Publicly Available Resources and Its Application to Track Biocontrol Strains.</title>
        <authorList>
            <person name="Hernandez I."/>
            <person name="Sant C."/>
            <person name="Martinez R."/>
            <person name="Fernandez C."/>
        </authorList>
    </citation>
    <scope>NUCLEOTIDE SEQUENCE [LARGE SCALE GENOMIC DNA]</scope>
    <source>
        <strain evidence="2 3">B24</strain>
    </source>
</reference>
<feature type="transmembrane region" description="Helical" evidence="1">
    <location>
        <begin position="57"/>
        <end position="76"/>
    </location>
</feature>
<protein>
    <submittedName>
        <fullName evidence="2">Uncharacterized protein</fullName>
    </submittedName>
</protein>